<dbReference type="Gene3D" id="3.30.350.10">
    <property type="entry name" value="Subtilisin inhibitor-like"/>
    <property type="match status" value="1"/>
</dbReference>
<dbReference type="EMBL" id="CP074402">
    <property type="protein sequence ID" value="QVJ01267.1"/>
    <property type="molecule type" value="Genomic_DNA"/>
</dbReference>
<evidence type="ECO:0000256" key="3">
    <source>
        <dbReference type="ARBA" id="ARBA00022525"/>
    </source>
</evidence>
<sequence length="131" mass="13525">MNRIATALTCAAAAVAFAVTATAPALADERGTVYTLEVFGAVEKSGDTATSWARQASLECDPAGGEHPRAAEACDLIAEHGDIASVRATSEGACTMEYRPVTVRVSGAEDYEETFGNACALSSAKGVIFDF</sequence>
<evidence type="ECO:0000256" key="7">
    <source>
        <dbReference type="SAM" id="SignalP"/>
    </source>
</evidence>
<comment type="subcellular location">
    <subcellularLocation>
        <location evidence="1">Secreted</location>
    </subcellularLocation>
</comment>
<name>A0A975QKF7_9ACTN</name>
<dbReference type="InterPro" id="IPR023549">
    <property type="entry name" value="Subtilisin_inhibitor"/>
</dbReference>
<dbReference type="GO" id="GO:0004867">
    <property type="term" value="F:serine-type endopeptidase inhibitor activity"/>
    <property type="evidence" value="ECO:0007669"/>
    <property type="project" value="UniProtKB-KW"/>
</dbReference>
<dbReference type="SUPFAM" id="SSF55399">
    <property type="entry name" value="Subtilisin inhibitor"/>
    <property type="match status" value="1"/>
</dbReference>
<accession>A0A975QKF7</accession>
<keyword evidence="3" id="KW-0964">Secreted</keyword>
<dbReference type="GO" id="GO:0005576">
    <property type="term" value="C:extracellular region"/>
    <property type="evidence" value="ECO:0007669"/>
    <property type="project" value="UniProtKB-SubCell"/>
</dbReference>
<reference evidence="9" key="1">
    <citation type="submission" date="2021-05" db="EMBL/GenBank/DDBJ databases">
        <authorList>
            <person name="Kaiqin L."/>
            <person name="Jian G."/>
        </authorList>
    </citation>
    <scope>NUCLEOTIDE SEQUENCE</scope>
    <source>
        <strain evidence="9">HDS5</strain>
    </source>
</reference>
<evidence type="ECO:0000313" key="10">
    <source>
        <dbReference type="Proteomes" id="UP000682416"/>
    </source>
</evidence>
<feature type="signal peptide" evidence="7">
    <location>
        <begin position="1"/>
        <end position="27"/>
    </location>
</feature>
<proteinExistence type="inferred from homology"/>
<keyword evidence="4" id="KW-0646">Protease inhibitor</keyword>
<evidence type="ECO:0000259" key="8">
    <source>
        <dbReference type="Pfam" id="PF00720"/>
    </source>
</evidence>
<protein>
    <submittedName>
        <fullName evidence="9">Subtilisin inhibitor-like 2 domain protein</fullName>
    </submittedName>
</protein>
<dbReference type="AlphaFoldDB" id="A0A975QKF7"/>
<keyword evidence="7" id="KW-0732">Signal</keyword>
<gene>
    <name evidence="9" type="ORF">KGD82_24440</name>
</gene>
<keyword evidence="10" id="KW-1185">Reference proteome</keyword>
<dbReference type="KEGG" id="nec:KGD82_24440"/>
<comment type="similarity">
    <text evidence="2">Belongs to the protease inhibitor I16 (SSI) family.</text>
</comment>
<dbReference type="InterPro" id="IPR036819">
    <property type="entry name" value="Subtilisin_inhibitor-like_sf"/>
</dbReference>
<feature type="domain" description="Subtilisin inhibitor" evidence="8">
    <location>
        <begin position="46"/>
        <end position="108"/>
    </location>
</feature>
<evidence type="ECO:0000256" key="5">
    <source>
        <dbReference type="ARBA" id="ARBA00022900"/>
    </source>
</evidence>
<evidence type="ECO:0000256" key="4">
    <source>
        <dbReference type="ARBA" id="ARBA00022690"/>
    </source>
</evidence>
<evidence type="ECO:0000256" key="1">
    <source>
        <dbReference type="ARBA" id="ARBA00004613"/>
    </source>
</evidence>
<evidence type="ECO:0000256" key="6">
    <source>
        <dbReference type="ARBA" id="ARBA00023157"/>
    </source>
</evidence>
<dbReference type="Proteomes" id="UP000682416">
    <property type="component" value="Chromosome"/>
</dbReference>
<evidence type="ECO:0000313" key="9">
    <source>
        <dbReference type="EMBL" id="QVJ01267.1"/>
    </source>
</evidence>
<keyword evidence="6" id="KW-1015">Disulfide bond</keyword>
<keyword evidence="5" id="KW-0722">Serine protease inhibitor</keyword>
<evidence type="ECO:0000256" key="2">
    <source>
        <dbReference type="ARBA" id="ARBA00010472"/>
    </source>
</evidence>
<dbReference type="Pfam" id="PF00720">
    <property type="entry name" value="SSI"/>
    <property type="match status" value="1"/>
</dbReference>
<organism evidence="9 10">
    <name type="scientific">Nocardiopsis eucommiae</name>
    <dbReference type="NCBI Taxonomy" id="2831970"/>
    <lineage>
        <taxon>Bacteria</taxon>
        <taxon>Bacillati</taxon>
        <taxon>Actinomycetota</taxon>
        <taxon>Actinomycetes</taxon>
        <taxon>Streptosporangiales</taxon>
        <taxon>Nocardiopsidaceae</taxon>
        <taxon>Nocardiopsis</taxon>
    </lineage>
</organism>
<feature type="chain" id="PRO_5036757157" evidence="7">
    <location>
        <begin position="28"/>
        <end position="131"/>
    </location>
</feature>